<name>A0A9D2ESG2_9FIRM</name>
<proteinExistence type="predicted"/>
<gene>
    <name evidence="1" type="ORF">H9811_07315</name>
</gene>
<dbReference type="AlphaFoldDB" id="A0A9D2ESG2"/>
<reference evidence="1" key="2">
    <citation type="submission" date="2021-04" db="EMBL/GenBank/DDBJ databases">
        <authorList>
            <person name="Gilroy R."/>
        </authorList>
    </citation>
    <scope>NUCLEOTIDE SEQUENCE</scope>
    <source>
        <strain evidence="1">ChiSxjej1B13-11774</strain>
    </source>
</reference>
<dbReference type="EMBL" id="DXBP01000049">
    <property type="protein sequence ID" value="HIZ42356.1"/>
    <property type="molecule type" value="Genomic_DNA"/>
</dbReference>
<sequence>MQENVVVFRVPYPGGAAVNLGFVGKIATGFRRMAQKAGAVFEQNFQESARKTTRRTGKKIKPTFSNIFA</sequence>
<organism evidence="1 2">
    <name type="scientific">Candidatus Gemmiger excrementigallinarum</name>
    <dbReference type="NCBI Taxonomy" id="2838609"/>
    <lineage>
        <taxon>Bacteria</taxon>
        <taxon>Bacillati</taxon>
        <taxon>Bacillota</taxon>
        <taxon>Clostridia</taxon>
        <taxon>Eubacteriales</taxon>
        <taxon>Gemmiger</taxon>
    </lineage>
</organism>
<evidence type="ECO:0000313" key="2">
    <source>
        <dbReference type="Proteomes" id="UP000824048"/>
    </source>
</evidence>
<evidence type="ECO:0000313" key="1">
    <source>
        <dbReference type="EMBL" id="HIZ42356.1"/>
    </source>
</evidence>
<protein>
    <submittedName>
        <fullName evidence="1">Uncharacterized protein</fullName>
    </submittedName>
</protein>
<dbReference type="Proteomes" id="UP000824048">
    <property type="component" value="Unassembled WGS sequence"/>
</dbReference>
<reference evidence="1" key="1">
    <citation type="journal article" date="2021" name="PeerJ">
        <title>Extensive microbial diversity within the chicken gut microbiome revealed by metagenomics and culture.</title>
        <authorList>
            <person name="Gilroy R."/>
            <person name="Ravi A."/>
            <person name="Getino M."/>
            <person name="Pursley I."/>
            <person name="Horton D.L."/>
            <person name="Alikhan N.F."/>
            <person name="Baker D."/>
            <person name="Gharbi K."/>
            <person name="Hall N."/>
            <person name="Watson M."/>
            <person name="Adriaenssens E.M."/>
            <person name="Foster-Nyarko E."/>
            <person name="Jarju S."/>
            <person name="Secka A."/>
            <person name="Antonio M."/>
            <person name="Oren A."/>
            <person name="Chaudhuri R.R."/>
            <person name="La Ragione R."/>
            <person name="Hildebrand F."/>
            <person name="Pallen M.J."/>
        </authorList>
    </citation>
    <scope>NUCLEOTIDE SEQUENCE</scope>
    <source>
        <strain evidence="1">ChiSxjej1B13-11774</strain>
    </source>
</reference>
<comment type="caution">
    <text evidence="1">The sequence shown here is derived from an EMBL/GenBank/DDBJ whole genome shotgun (WGS) entry which is preliminary data.</text>
</comment>
<accession>A0A9D2ESG2</accession>